<evidence type="ECO:0000313" key="5">
    <source>
        <dbReference type="Proteomes" id="UP000008721"/>
    </source>
</evidence>
<dbReference type="Pfam" id="PF00672">
    <property type="entry name" value="HAMP"/>
    <property type="match status" value="1"/>
</dbReference>
<gene>
    <name evidence="4" type="ordered locus">Sulku_2476</name>
</gene>
<dbReference type="Proteomes" id="UP000008721">
    <property type="component" value="Chromosome"/>
</dbReference>
<dbReference type="OrthoDB" id="9781223at2"/>
<dbReference type="SUPFAM" id="SSF109604">
    <property type="entry name" value="HD-domain/PDEase-like"/>
    <property type="match status" value="1"/>
</dbReference>
<keyword evidence="1" id="KW-0472">Membrane</keyword>
<dbReference type="STRING" id="709032.Sulku_2476"/>
<dbReference type="HOGENOM" id="CLU_540704_0_0_7"/>
<feature type="domain" description="HAMP" evidence="2">
    <location>
        <begin position="241"/>
        <end position="294"/>
    </location>
</feature>
<dbReference type="SMART" id="SM00304">
    <property type="entry name" value="HAMP"/>
    <property type="match status" value="1"/>
</dbReference>
<evidence type="ECO:0000259" key="3">
    <source>
        <dbReference type="PROSITE" id="PS51832"/>
    </source>
</evidence>
<feature type="transmembrane region" description="Helical" evidence="1">
    <location>
        <begin position="6"/>
        <end position="26"/>
    </location>
</feature>
<dbReference type="CDD" id="cd00077">
    <property type="entry name" value="HDc"/>
    <property type="match status" value="1"/>
</dbReference>
<organism evidence="4 5">
    <name type="scientific">Sulfuricurvum kujiense (strain ATCC BAA-921 / DSM 16994 / JCM 11577 / YK-1)</name>
    <dbReference type="NCBI Taxonomy" id="709032"/>
    <lineage>
        <taxon>Bacteria</taxon>
        <taxon>Pseudomonadati</taxon>
        <taxon>Campylobacterota</taxon>
        <taxon>Epsilonproteobacteria</taxon>
        <taxon>Campylobacterales</taxon>
        <taxon>Sulfurimonadaceae</taxon>
        <taxon>Sulfuricurvum</taxon>
    </lineage>
</organism>
<sequence length="504" mass="57774">MSFKLKTILLFLGISIIPYALTMILMGNSFRQEQYDAITQEMNTQLSLTVERIDQSLQTLQNDMAFIAKSEVMNDIYTQDLDRRISNLLLSKKNDMKMSGDFYVIDPNGKIIASSDFSSISQTKKLHPFLAIPILSNFTQTQIAQLIVTYPLENFLPFFSNSTERHYYIRHHDGTISLRPDIFDESLKVSRALKNQPKLTVVLEEEKGYAYRLLYKYEQWFIALLIAGALFIAVAAYYVATALIRPIIALSDTAKKITRTQDYTQQVSVDREDEIGQLSDAFNTMIGGMDKALDEITTLNHEIEDTQREVVFTMGAIGESRSKETGNHVKRVAEYSKLLALYYGLDKEEAEMLKQASPMHDIGKVAIPDAVLNKPGRFDEEERLIMDTHAALGYDMLKHSNRPLLQMAAIVAYEHHEKYNGTGYPRGLKGDEIHIYGRITALADVFDALGSDRVYKKAWDDERIFTLFKEERGEHFDPRLVDIFFDHLDEFLSIRETFKDMHES</sequence>
<dbReference type="InterPro" id="IPR037522">
    <property type="entry name" value="HD_GYP_dom"/>
</dbReference>
<protein>
    <submittedName>
        <fullName evidence="4">Metal dependent phosphohydrolase</fullName>
    </submittedName>
</protein>
<dbReference type="InterPro" id="IPR003607">
    <property type="entry name" value="HD/PDEase_dom"/>
</dbReference>
<dbReference type="KEGG" id="sku:Sulku_2476"/>
<reference evidence="4 5" key="1">
    <citation type="journal article" date="2012" name="Stand. Genomic Sci.">
        <title>Complete genome sequence of the sulfur compounds oxidizing chemolithoautotroph Sulfuricurvum kujiense type strain (YK-1(T)).</title>
        <authorList>
            <person name="Han C."/>
            <person name="Kotsyurbenko O."/>
            <person name="Chertkov O."/>
            <person name="Held B."/>
            <person name="Lapidus A."/>
            <person name="Nolan M."/>
            <person name="Lucas S."/>
            <person name="Hammon N."/>
            <person name="Deshpande S."/>
            <person name="Cheng J.F."/>
            <person name="Tapia R."/>
            <person name="Goodwin L.A."/>
            <person name="Pitluck S."/>
            <person name="Liolios K."/>
            <person name="Pagani I."/>
            <person name="Ivanova N."/>
            <person name="Mavromatis K."/>
            <person name="Mikhailova N."/>
            <person name="Pati A."/>
            <person name="Chen A."/>
            <person name="Palaniappan K."/>
            <person name="Land M."/>
            <person name="Hauser L."/>
            <person name="Chang Y.J."/>
            <person name="Jeffries C.D."/>
            <person name="Brambilla E.M."/>
            <person name="Rohde M."/>
            <person name="Spring S."/>
            <person name="Sikorski J."/>
            <person name="Goker M."/>
            <person name="Woyke T."/>
            <person name="Bristow J."/>
            <person name="Eisen J.A."/>
            <person name="Markowitz V."/>
            <person name="Hugenholtz P."/>
            <person name="Kyrpides N.C."/>
            <person name="Klenk H.P."/>
            <person name="Detter J.C."/>
        </authorList>
    </citation>
    <scope>NUCLEOTIDE SEQUENCE [LARGE SCALE GENOMIC DNA]</scope>
    <source>
        <strain evidence="5">ATCC BAA-921 / DSM 16994 / JCM 11577 / YK-1</strain>
    </source>
</reference>
<feature type="transmembrane region" description="Helical" evidence="1">
    <location>
        <begin position="220"/>
        <end position="240"/>
    </location>
</feature>
<dbReference type="InterPro" id="IPR052020">
    <property type="entry name" value="Cyclic_di-GMP/3'3'-cGAMP_PDE"/>
</dbReference>
<keyword evidence="5" id="KW-1185">Reference proteome</keyword>
<dbReference type="Gene3D" id="6.10.340.10">
    <property type="match status" value="1"/>
</dbReference>
<evidence type="ECO:0000313" key="4">
    <source>
        <dbReference type="EMBL" id="ADR35135.1"/>
    </source>
</evidence>
<dbReference type="EMBL" id="CP002355">
    <property type="protein sequence ID" value="ADR35135.1"/>
    <property type="molecule type" value="Genomic_DNA"/>
</dbReference>
<accession>E4TYX5</accession>
<keyword evidence="1" id="KW-1133">Transmembrane helix</keyword>
<evidence type="ECO:0000259" key="2">
    <source>
        <dbReference type="PROSITE" id="PS50885"/>
    </source>
</evidence>
<proteinExistence type="predicted"/>
<dbReference type="PANTHER" id="PTHR45228">
    <property type="entry name" value="CYCLIC DI-GMP PHOSPHODIESTERASE TM_0186-RELATED"/>
    <property type="match status" value="1"/>
</dbReference>
<dbReference type="PROSITE" id="PS50885">
    <property type="entry name" value="HAMP"/>
    <property type="match status" value="1"/>
</dbReference>
<name>E4TYX5_SULKY</name>
<dbReference type="Gene3D" id="1.10.3210.10">
    <property type="entry name" value="Hypothetical protein af1432"/>
    <property type="match status" value="1"/>
</dbReference>
<dbReference type="SMART" id="SM00471">
    <property type="entry name" value="HDc"/>
    <property type="match status" value="1"/>
</dbReference>
<dbReference type="PROSITE" id="PS51832">
    <property type="entry name" value="HD_GYP"/>
    <property type="match status" value="1"/>
</dbReference>
<evidence type="ECO:0000256" key="1">
    <source>
        <dbReference type="SAM" id="Phobius"/>
    </source>
</evidence>
<dbReference type="GO" id="GO:0016020">
    <property type="term" value="C:membrane"/>
    <property type="evidence" value="ECO:0007669"/>
    <property type="project" value="InterPro"/>
</dbReference>
<dbReference type="CDD" id="cd06225">
    <property type="entry name" value="HAMP"/>
    <property type="match status" value="1"/>
</dbReference>
<dbReference type="Pfam" id="PF13487">
    <property type="entry name" value="HD_5"/>
    <property type="match status" value="1"/>
</dbReference>
<dbReference type="eggNOG" id="COG4191">
    <property type="taxonomic scope" value="Bacteria"/>
</dbReference>
<dbReference type="RefSeq" id="WP_013461332.1">
    <property type="nucleotide sequence ID" value="NC_014762.1"/>
</dbReference>
<dbReference type="GO" id="GO:0007165">
    <property type="term" value="P:signal transduction"/>
    <property type="evidence" value="ECO:0007669"/>
    <property type="project" value="InterPro"/>
</dbReference>
<feature type="domain" description="HD-GYP" evidence="3">
    <location>
        <begin position="303"/>
        <end position="500"/>
    </location>
</feature>
<dbReference type="SUPFAM" id="SSF158472">
    <property type="entry name" value="HAMP domain-like"/>
    <property type="match status" value="1"/>
</dbReference>
<dbReference type="InterPro" id="IPR003660">
    <property type="entry name" value="HAMP_dom"/>
</dbReference>
<keyword evidence="1" id="KW-0812">Transmembrane</keyword>
<dbReference type="Gene3D" id="3.30.450.20">
    <property type="entry name" value="PAS domain"/>
    <property type="match status" value="1"/>
</dbReference>
<dbReference type="eggNOG" id="COG3437">
    <property type="taxonomic scope" value="Bacteria"/>
</dbReference>
<dbReference type="PANTHER" id="PTHR45228:SF9">
    <property type="entry name" value="3'3'-CGAMP-SPECIFIC PHOSPHODIESTERASE 2"/>
    <property type="match status" value="1"/>
</dbReference>
<dbReference type="AlphaFoldDB" id="E4TYX5"/>